<dbReference type="EMBL" id="ABCB02000021">
    <property type="protein sequence ID" value="EDO59728.1"/>
    <property type="molecule type" value="Genomic_DNA"/>
</dbReference>
<keyword evidence="2" id="KW-0808">Transferase</keyword>
<accession>A7VYV0</accession>
<dbReference type="HOGENOM" id="CLU_056607_6_2_9"/>
<dbReference type="Pfam" id="PF13673">
    <property type="entry name" value="Acetyltransf_10"/>
    <property type="match status" value="1"/>
</dbReference>
<dbReference type="InterPro" id="IPR016181">
    <property type="entry name" value="Acyl_CoA_acyltransferase"/>
</dbReference>
<name>A7VYV0_9FIRM</name>
<dbReference type="eggNOG" id="COG2153">
    <property type="taxonomic scope" value="Bacteria"/>
</dbReference>
<dbReference type="InterPro" id="IPR039143">
    <property type="entry name" value="GNPNAT1-like"/>
</dbReference>
<reference evidence="2 3" key="1">
    <citation type="submission" date="2007-08" db="EMBL/GenBank/DDBJ databases">
        <title>Draft genome sequence of Clostridium leptum (DSM 753).</title>
        <authorList>
            <person name="Sudarsanam P."/>
            <person name="Ley R."/>
            <person name="Guruge J."/>
            <person name="Turnbaugh P.J."/>
            <person name="Mahowald M."/>
            <person name="Liep D."/>
            <person name="Gordon J."/>
        </authorList>
    </citation>
    <scope>NUCLEOTIDE SEQUENCE [LARGE SCALE GENOMIC DNA]</scope>
    <source>
        <strain evidence="2 3">DSM 753</strain>
    </source>
</reference>
<dbReference type="Proteomes" id="UP000003490">
    <property type="component" value="Unassembled WGS sequence"/>
</dbReference>
<dbReference type="AlphaFoldDB" id="A7VYV0"/>
<reference evidence="2 3" key="2">
    <citation type="submission" date="2007-08" db="EMBL/GenBank/DDBJ databases">
        <authorList>
            <person name="Fulton L."/>
            <person name="Clifton S."/>
            <person name="Fulton B."/>
            <person name="Xu J."/>
            <person name="Minx P."/>
            <person name="Pepin K.H."/>
            <person name="Johnson M."/>
            <person name="Thiruvilangam P."/>
            <person name="Bhonagiri V."/>
            <person name="Nash W.E."/>
            <person name="Wang C."/>
            <person name="Mardis E.R."/>
            <person name="Wilson R.K."/>
        </authorList>
    </citation>
    <scope>NUCLEOTIDE SEQUENCE [LARGE SCALE GENOMIC DNA]</scope>
    <source>
        <strain evidence="2 3">DSM 753</strain>
    </source>
</reference>
<dbReference type="GO" id="GO:0008080">
    <property type="term" value="F:N-acetyltransferase activity"/>
    <property type="evidence" value="ECO:0007669"/>
    <property type="project" value="TreeGrafter"/>
</dbReference>
<sequence>MYQIQFSRGLDALPLAKELRRKVFITEQGFQNEFDDIDRTAWHVLISEGGFPCGTGRVFETPAGSGCYHLGRIAVERDYRKQHIGSLVLKKLEEKARELGARELQLSAQVQAQGFYEKNGYQAFGSTYPDEHVPHISMKKKV</sequence>
<dbReference type="PANTHER" id="PTHR13355">
    <property type="entry name" value="GLUCOSAMINE 6-PHOSPHATE N-ACETYLTRANSFERASE"/>
    <property type="match status" value="1"/>
</dbReference>
<dbReference type="SUPFAM" id="SSF55729">
    <property type="entry name" value="Acyl-CoA N-acyltransferases (Nat)"/>
    <property type="match status" value="1"/>
</dbReference>
<comment type="caution">
    <text evidence="2">The sequence shown here is derived from an EMBL/GenBank/DDBJ whole genome shotgun (WGS) entry which is preliminary data.</text>
</comment>
<dbReference type="CDD" id="cd04301">
    <property type="entry name" value="NAT_SF"/>
    <property type="match status" value="1"/>
</dbReference>
<evidence type="ECO:0000259" key="1">
    <source>
        <dbReference type="PROSITE" id="PS51186"/>
    </source>
</evidence>
<dbReference type="PROSITE" id="PS51186">
    <property type="entry name" value="GNAT"/>
    <property type="match status" value="1"/>
</dbReference>
<organism evidence="2 3">
    <name type="scientific">[Clostridium] leptum DSM 753</name>
    <dbReference type="NCBI Taxonomy" id="428125"/>
    <lineage>
        <taxon>Bacteria</taxon>
        <taxon>Bacillati</taxon>
        <taxon>Bacillota</taxon>
        <taxon>Clostridia</taxon>
        <taxon>Eubacteriales</taxon>
        <taxon>Oscillospiraceae</taxon>
        <taxon>Oscillospiraceae incertae sedis</taxon>
    </lineage>
</organism>
<gene>
    <name evidence="2" type="ORF">CLOLEP_03778</name>
</gene>
<proteinExistence type="predicted"/>
<evidence type="ECO:0000313" key="2">
    <source>
        <dbReference type="EMBL" id="EDO59728.1"/>
    </source>
</evidence>
<evidence type="ECO:0000313" key="3">
    <source>
        <dbReference type="Proteomes" id="UP000003490"/>
    </source>
</evidence>
<protein>
    <submittedName>
        <fullName evidence="2">Acetyltransferase, GNAT family</fullName>
    </submittedName>
</protein>
<feature type="domain" description="N-acetyltransferase" evidence="1">
    <location>
        <begin position="4"/>
        <end position="142"/>
    </location>
</feature>
<dbReference type="InterPro" id="IPR000182">
    <property type="entry name" value="GNAT_dom"/>
</dbReference>
<dbReference type="Gene3D" id="3.40.630.30">
    <property type="match status" value="1"/>
</dbReference>